<comment type="caution">
    <text evidence="2">The sequence shown here is derived from an EMBL/GenBank/DDBJ whole genome shotgun (WGS) entry which is preliminary data.</text>
</comment>
<accession>A0A5N8XND5</accession>
<protein>
    <submittedName>
        <fullName evidence="2">Helix-turn-helix domain-containing protein</fullName>
    </submittedName>
</protein>
<evidence type="ECO:0000313" key="2">
    <source>
        <dbReference type="EMBL" id="MPY60919.1"/>
    </source>
</evidence>
<dbReference type="EMBL" id="VJZC01000254">
    <property type="protein sequence ID" value="MPY60919.1"/>
    <property type="molecule type" value="Genomic_DNA"/>
</dbReference>
<gene>
    <name evidence="2" type="ORF">FNH08_28390</name>
</gene>
<dbReference type="OrthoDB" id="3542608at2"/>
<feature type="domain" description="MmyB-like transcription regulator ligand binding" evidence="1">
    <location>
        <begin position="116"/>
        <end position="282"/>
    </location>
</feature>
<proteinExistence type="predicted"/>
<dbReference type="Proteomes" id="UP000400924">
    <property type="component" value="Unassembled WGS sequence"/>
</dbReference>
<dbReference type="AlphaFoldDB" id="A0A5N8XND5"/>
<dbReference type="PANTHER" id="PTHR35010">
    <property type="entry name" value="BLL4672 PROTEIN-RELATED"/>
    <property type="match status" value="1"/>
</dbReference>
<dbReference type="SUPFAM" id="SSF47413">
    <property type="entry name" value="lambda repressor-like DNA-binding domains"/>
    <property type="match status" value="1"/>
</dbReference>
<evidence type="ECO:0000259" key="1">
    <source>
        <dbReference type="Pfam" id="PF17765"/>
    </source>
</evidence>
<keyword evidence="3" id="KW-1185">Reference proteome</keyword>
<dbReference type="InterPro" id="IPR001387">
    <property type="entry name" value="Cro/C1-type_HTH"/>
</dbReference>
<dbReference type="InterPro" id="IPR041413">
    <property type="entry name" value="MLTR_LBD"/>
</dbReference>
<dbReference type="PANTHER" id="PTHR35010:SF2">
    <property type="entry name" value="BLL4672 PROTEIN"/>
    <property type="match status" value="1"/>
</dbReference>
<name>A0A5N8XND5_9ACTN</name>
<dbReference type="GO" id="GO:0003677">
    <property type="term" value="F:DNA binding"/>
    <property type="evidence" value="ECO:0007669"/>
    <property type="project" value="InterPro"/>
</dbReference>
<dbReference type="Pfam" id="PF13560">
    <property type="entry name" value="HTH_31"/>
    <property type="match status" value="1"/>
</dbReference>
<dbReference type="Gene3D" id="3.30.450.180">
    <property type="match status" value="1"/>
</dbReference>
<sequence length="298" mass="33772">MTPRQRAIRVGTASLEELPQFVQMRVPAHDLNPAELGLPDSGQPRRVPGLRREEVALPAAITTDYYTRIEQGRLWTSAPLLAELARVLRLNEDQRAYLFELAGKSAPPRSSVRQEVDTRLQSMLDDLTTTPAFVIGRRTQVVGWNRLAAALFADFGRIPEAERFYLRLLFTDPAMHRLYVDWEEVTRLAIAQLRMESARYPDDPQLAALVDELSVRDARFREWWAAHDVALRTMGTKRLRHPVVGELTLDWHTLSCATDPDQHIIVWTAPPHSPSCDGLRLLASWAADHNRMPSGSTT</sequence>
<dbReference type="InterPro" id="IPR010982">
    <property type="entry name" value="Lambda_DNA-bd_dom_sf"/>
</dbReference>
<dbReference type="CDD" id="cd00093">
    <property type="entry name" value="HTH_XRE"/>
    <property type="match status" value="1"/>
</dbReference>
<dbReference type="Gene3D" id="1.10.260.40">
    <property type="entry name" value="lambda repressor-like DNA-binding domains"/>
    <property type="match status" value="1"/>
</dbReference>
<dbReference type="Pfam" id="PF17765">
    <property type="entry name" value="MLTR_LBD"/>
    <property type="match status" value="1"/>
</dbReference>
<reference evidence="2 3" key="1">
    <citation type="submission" date="2019-07" db="EMBL/GenBank/DDBJ databases">
        <title>New species of Amycolatopsis and Streptomyces.</title>
        <authorList>
            <person name="Duangmal K."/>
            <person name="Teo W.F.A."/>
            <person name="Lipun K."/>
        </authorList>
    </citation>
    <scope>NUCLEOTIDE SEQUENCE [LARGE SCALE GENOMIC DNA]</scope>
    <source>
        <strain evidence="2 3">NBRC 106415</strain>
    </source>
</reference>
<organism evidence="2 3">
    <name type="scientific">Streptomyces spongiae</name>
    <dbReference type="NCBI Taxonomy" id="565072"/>
    <lineage>
        <taxon>Bacteria</taxon>
        <taxon>Bacillati</taxon>
        <taxon>Actinomycetota</taxon>
        <taxon>Actinomycetes</taxon>
        <taxon>Kitasatosporales</taxon>
        <taxon>Streptomycetaceae</taxon>
        <taxon>Streptomyces</taxon>
    </lineage>
</organism>
<evidence type="ECO:0000313" key="3">
    <source>
        <dbReference type="Proteomes" id="UP000400924"/>
    </source>
</evidence>